<dbReference type="GO" id="GO:0005524">
    <property type="term" value="F:ATP binding"/>
    <property type="evidence" value="ECO:0007669"/>
    <property type="project" value="UniProtKB-KW"/>
</dbReference>
<dbReference type="FunFam" id="3.40.50.300:FF:002615">
    <property type="entry name" value="ABC transporter"/>
    <property type="match status" value="1"/>
</dbReference>
<sequence>MAFAAGGIDHHVAVDVEGEEESRRRAVEEEADLLWAAFERLPSAKRRSHAVVLPDPDGLGGGDGGGRGEGQLVDVRKLDRPGLQRVLCHALATSELDNANLLHGIKARFDAVGLEVPRVEVRFQNLTVSTDVHVGRRALPTLVNYVHDIAERILISSHLLRPDKHKLVILDDVSGVIKPGRMTLLLGPPASGKSTLLLALADKLDSQLKKSGEVAYNGMALDQFCVQRTSAYISQTDNHIGELTVRETLDFAAKCQGASENWQECLKELVNLEKERGIRPSPEIDAFMKTASFRREKHNLVSDYVLRVLGLDICADTPVGSDMERGVSGGQKKRVTTGEMIIGPRKTLLMDEISTGLDSSTTFQIVNCMRNFVHEMEATVLMSLLQPAPETFELFDDLILLSEGKIIYQGPIKHVVDYFKSLGFSLPPRKGIADFLQEVTSKKDQAQYWSDQSKQHIFVSASEMAAVFKESQYGTYLEANLSSSCGNKDSALVLPRSKFAVPKFSLVRACFARELILISRNRFLYTFRTCQVAFVGIITSTLFLRTRLHPVDEQNGNLYLACLFFGLVHMMFNGFTEMTMTISRLPVFYKQRDNFFHPAWAFSLPNWILRIPYSFIEAVVWSCVVYYTVGFAPTVDRFFRFMLLLFSIHQMALGLFRMMGAIARDMTIARFIKPWWDWAYWISPLMYAQRAVSVNEFSASRWSKVSVSGNTTVGTNILISHSLPTDDHWFWIGVGVLLAYSIFFNIMFTLALAFLNPLRKPQAMVPSDAGDGRDVHINTDSNKNTIGEIYKNNDGFEGQTECKSKKGMILPFQPLTMTFHNVNYYVNMPKEMQAKGVPEKRLQLLSEVSGIFRPRVLTALVGASGSGKTTLMDVLAGRKTGGYIEGDIRISGHKKEQRTFARIAGYVEQNDIHSPQAFVEEVMALVELDQIRYALVGKQGLTGLSTEQRKRLTIAVELVANPSIIFMDEPTSGLDARAAAIVMRTVRNTVDTGRTVVCTIHQPSIDIFEAFDELLLLKRGGRVIYGGSLGVNSVDMINYFQGIPRVVPITEGYNPATWMLEVTTQASEERLGIDFATVYKNSYQFRNVENLIVELSIPASGTEPLKFSSEFSQNRLTQFMVCLHKQSLVYWRSPEYNVVRLFFTSVAAIIFGSIFWNVGMKRESTEDILLIMGALYAACLFLGVNNASSVQPVVSVERTVYYRERAANMYSSFPYAAAQGLVEIPYIAVQTLIFGLITYFMVNYERNISKFFVTRNVSNPYGLAEILMRFQSSTHNAIGISLWKIGLVPYLHVPYFYLLHVLWNGGSRLDTYSTHGICGILSRIPGWWIWFYYICPVSWTLRGVITSQLGDVDTRIVGPGFDGTVHEFLQQNLGFEQGMTGATVAVLVAFSVSFFSIYAISIKMINFQRRDAATLAGGGSIDGGSGGPWREGIRAGADSRREGGCAGTRIYGGDS</sequence>
<feature type="transmembrane region" description="Helical" evidence="10">
    <location>
        <begin position="523"/>
        <end position="544"/>
    </location>
</feature>
<evidence type="ECO:0000256" key="2">
    <source>
        <dbReference type="ARBA" id="ARBA00006012"/>
    </source>
</evidence>
<keyword evidence="5" id="KW-0677">Repeat</keyword>
<dbReference type="FunFam" id="3.40.50.300:FF:000179">
    <property type="entry name" value="ABC transporter G family member 34"/>
    <property type="match status" value="1"/>
</dbReference>
<feature type="transmembrane region" description="Helical" evidence="10">
    <location>
        <begin position="1168"/>
        <end position="1188"/>
    </location>
</feature>
<dbReference type="GO" id="GO:0070505">
    <property type="term" value="C:pollen coat"/>
    <property type="evidence" value="ECO:0007669"/>
    <property type="project" value="EnsemblPlants"/>
</dbReference>
<feature type="domain" description="ABC transporter" evidence="11">
    <location>
        <begin position="154"/>
        <end position="428"/>
    </location>
</feature>
<comment type="similarity">
    <text evidence="2">Belongs to the ABC transporter superfamily. ABCG family. PDR (TC 3.A.1.205) subfamily.</text>
</comment>
<dbReference type="InterPro" id="IPR043926">
    <property type="entry name" value="ABCG_dom"/>
</dbReference>
<dbReference type="CDD" id="cd03232">
    <property type="entry name" value="ABCG_PDR_domain2"/>
    <property type="match status" value="1"/>
</dbReference>
<dbReference type="GO" id="GO:0140359">
    <property type="term" value="F:ABC-type transporter activity"/>
    <property type="evidence" value="ECO:0007669"/>
    <property type="project" value="InterPro"/>
</dbReference>
<name>A0A0E0B8S7_9ORYZ</name>
<keyword evidence="3" id="KW-0813">Transport</keyword>
<proteinExistence type="inferred from homology"/>
<dbReference type="InterPro" id="IPR034003">
    <property type="entry name" value="ABCG_PDR_2"/>
</dbReference>
<dbReference type="SMART" id="SM00382">
    <property type="entry name" value="AAA"/>
    <property type="match status" value="2"/>
</dbReference>
<feature type="transmembrane region" description="Helical" evidence="10">
    <location>
        <begin position="1277"/>
        <end position="1298"/>
    </location>
</feature>
<dbReference type="EnsemblPlants" id="OGLUM10G05080.2">
    <property type="protein sequence ID" value="OGLUM10G05080.2"/>
    <property type="gene ID" value="OGLUM10G05080"/>
</dbReference>
<accession>A0A0E0B8S7</accession>
<evidence type="ECO:0000256" key="6">
    <source>
        <dbReference type="ARBA" id="ARBA00022741"/>
    </source>
</evidence>
<evidence type="ECO:0000256" key="9">
    <source>
        <dbReference type="ARBA" id="ARBA00023136"/>
    </source>
</evidence>
<dbReference type="GO" id="GO:0016887">
    <property type="term" value="F:ATP hydrolysis activity"/>
    <property type="evidence" value="ECO:0007669"/>
    <property type="project" value="InterPro"/>
</dbReference>
<feature type="transmembrane region" description="Helical" evidence="10">
    <location>
        <begin position="1379"/>
        <end position="1400"/>
    </location>
</feature>
<dbReference type="SUPFAM" id="SSF52540">
    <property type="entry name" value="P-loop containing nucleoside triphosphate hydrolases"/>
    <property type="match status" value="2"/>
</dbReference>
<keyword evidence="13" id="KW-1185">Reference proteome</keyword>
<dbReference type="GO" id="GO:0048581">
    <property type="term" value="P:negative regulation of post-embryonic development"/>
    <property type="evidence" value="ECO:0007669"/>
    <property type="project" value="EnsemblPlants"/>
</dbReference>
<reference evidence="12" key="2">
    <citation type="submission" date="2018-05" db="EMBL/GenBank/DDBJ databases">
        <title>OgluRS3 (Oryza glumaepatula Reference Sequence Version 3).</title>
        <authorList>
            <person name="Zhang J."/>
            <person name="Kudrna D."/>
            <person name="Lee S."/>
            <person name="Talag J."/>
            <person name="Welchert J."/>
            <person name="Wing R.A."/>
        </authorList>
    </citation>
    <scope>NUCLEOTIDE SEQUENCE [LARGE SCALE GENOMIC DNA]</scope>
</reference>
<keyword evidence="8 10" id="KW-1133">Transmembrane helix</keyword>
<keyword evidence="4 10" id="KW-0812">Transmembrane</keyword>
<dbReference type="InterPro" id="IPR003439">
    <property type="entry name" value="ABC_transporter-like_ATP-bd"/>
</dbReference>
<dbReference type="InterPro" id="IPR013581">
    <property type="entry name" value="PDR_assoc"/>
</dbReference>
<protein>
    <recommendedName>
        <fullName evidence="11">ABC transporter domain-containing protein</fullName>
    </recommendedName>
</protein>
<feature type="transmembrane region" description="Helical" evidence="10">
    <location>
        <begin position="729"/>
        <end position="755"/>
    </location>
</feature>
<keyword evidence="7" id="KW-0067">ATP-binding</keyword>
<dbReference type="InterPro" id="IPR013525">
    <property type="entry name" value="ABC2_TM"/>
</dbReference>
<evidence type="ECO:0000256" key="3">
    <source>
        <dbReference type="ARBA" id="ARBA00022448"/>
    </source>
</evidence>
<evidence type="ECO:0000256" key="7">
    <source>
        <dbReference type="ARBA" id="ARBA00022840"/>
    </source>
</evidence>
<comment type="subcellular location">
    <subcellularLocation>
        <location evidence="1">Membrane</location>
        <topology evidence="1">Multi-pass membrane protein</topology>
    </subcellularLocation>
</comment>
<dbReference type="PROSITE" id="PS50893">
    <property type="entry name" value="ABC_TRANSPORTER_2"/>
    <property type="match status" value="2"/>
</dbReference>
<keyword evidence="6" id="KW-0547">Nucleotide-binding</keyword>
<evidence type="ECO:0000256" key="8">
    <source>
        <dbReference type="ARBA" id="ARBA00022989"/>
    </source>
</evidence>
<dbReference type="GO" id="GO:0010496">
    <property type="term" value="P:intercellular transport"/>
    <property type="evidence" value="ECO:0007669"/>
    <property type="project" value="EnsemblPlants"/>
</dbReference>
<dbReference type="GO" id="GO:0015562">
    <property type="term" value="F:efflux transmembrane transporter activity"/>
    <property type="evidence" value="ECO:0007669"/>
    <property type="project" value="EnsemblPlants"/>
</dbReference>
<dbReference type="STRING" id="40148.A0A0E0B8S7"/>
<dbReference type="eggNOG" id="KOG0065">
    <property type="taxonomic scope" value="Eukaryota"/>
</dbReference>
<organism evidence="12">
    <name type="scientific">Oryza glumipatula</name>
    <dbReference type="NCBI Taxonomy" id="40148"/>
    <lineage>
        <taxon>Eukaryota</taxon>
        <taxon>Viridiplantae</taxon>
        <taxon>Streptophyta</taxon>
        <taxon>Embryophyta</taxon>
        <taxon>Tracheophyta</taxon>
        <taxon>Spermatophyta</taxon>
        <taxon>Magnoliopsida</taxon>
        <taxon>Liliopsida</taxon>
        <taxon>Poales</taxon>
        <taxon>Poaceae</taxon>
        <taxon>BOP clade</taxon>
        <taxon>Oryzoideae</taxon>
        <taxon>Oryzeae</taxon>
        <taxon>Oryzinae</taxon>
        <taxon>Oryza</taxon>
    </lineage>
</organism>
<dbReference type="Pfam" id="PF19055">
    <property type="entry name" value="ABC2_membrane_7"/>
    <property type="match status" value="2"/>
</dbReference>
<reference evidence="12" key="1">
    <citation type="submission" date="2015-04" db="UniProtKB">
        <authorList>
            <consortium name="EnsemblPlants"/>
        </authorList>
    </citation>
    <scope>IDENTIFICATION</scope>
</reference>
<dbReference type="GO" id="GO:0005886">
    <property type="term" value="C:plasma membrane"/>
    <property type="evidence" value="ECO:0007669"/>
    <property type="project" value="EnsemblPlants"/>
</dbReference>
<dbReference type="InterPro" id="IPR003593">
    <property type="entry name" value="AAA+_ATPase"/>
</dbReference>
<evidence type="ECO:0000256" key="4">
    <source>
        <dbReference type="ARBA" id="ARBA00022692"/>
    </source>
</evidence>
<dbReference type="GO" id="GO:0080168">
    <property type="term" value="P:abscisic acid transport"/>
    <property type="evidence" value="ECO:0007669"/>
    <property type="project" value="EnsemblPlants"/>
</dbReference>
<dbReference type="Gene3D" id="3.40.50.300">
    <property type="entry name" value="P-loop containing nucleotide triphosphate hydrolases"/>
    <property type="match status" value="2"/>
</dbReference>
<dbReference type="Gramene" id="OGLUM10G05080.2">
    <property type="protein sequence ID" value="OGLUM10G05080.2"/>
    <property type="gene ID" value="OGLUM10G05080"/>
</dbReference>
<feature type="transmembrane region" description="Helical" evidence="10">
    <location>
        <begin position="641"/>
        <end position="663"/>
    </location>
</feature>
<dbReference type="Pfam" id="PF08370">
    <property type="entry name" value="PDR_assoc"/>
    <property type="match status" value="1"/>
</dbReference>
<dbReference type="InterPro" id="IPR027417">
    <property type="entry name" value="P-loop_NTPase"/>
</dbReference>
<evidence type="ECO:0000256" key="1">
    <source>
        <dbReference type="ARBA" id="ARBA00004141"/>
    </source>
</evidence>
<keyword evidence="9 10" id="KW-0472">Membrane</keyword>
<evidence type="ECO:0000313" key="13">
    <source>
        <dbReference type="Proteomes" id="UP000026961"/>
    </source>
</evidence>
<feature type="transmembrane region" description="Helical" evidence="10">
    <location>
        <begin position="607"/>
        <end position="629"/>
    </location>
</feature>
<feature type="domain" description="ABC transporter" evidence="11">
    <location>
        <begin position="817"/>
        <end position="1044"/>
    </location>
</feature>
<dbReference type="Proteomes" id="UP000026961">
    <property type="component" value="Chromosome 10"/>
</dbReference>
<dbReference type="Pfam" id="PF00005">
    <property type="entry name" value="ABC_tran"/>
    <property type="match status" value="2"/>
</dbReference>
<evidence type="ECO:0000313" key="12">
    <source>
        <dbReference type="EnsemblPlants" id="OGLUM10G05080.2"/>
    </source>
</evidence>
<evidence type="ECO:0000256" key="10">
    <source>
        <dbReference type="SAM" id="Phobius"/>
    </source>
</evidence>
<dbReference type="GO" id="GO:0010208">
    <property type="term" value="P:pollen wall assembly"/>
    <property type="evidence" value="ECO:0007669"/>
    <property type="project" value="EnsemblPlants"/>
</dbReference>
<dbReference type="Pfam" id="PF01061">
    <property type="entry name" value="ABC2_membrane"/>
    <property type="match status" value="2"/>
</dbReference>
<dbReference type="GO" id="GO:1901656">
    <property type="term" value="P:glycoside transport"/>
    <property type="evidence" value="ECO:0007669"/>
    <property type="project" value="EnsemblPlants"/>
</dbReference>
<feature type="transmembrane region" description="Helical" evidence="10">
    <location>
        <begin position="1138"/>
        <end position="1156"/>
    </location>
</feature>
<dbReference type="GO" id="GO:0009738">
    <property type="term" value="P:abscisic acid-activated signaling pathway"/>
    <property type="evidence" value="ECO:0007669"/>
    <property type="project" value="EnsemblPlants"/>
</dbReference>
<feature type="transmembrane region" description="Helical" evidence="10">
    <location>
        <begin position="1224"/>
        <end position="1242"/>
    </location>
</feature>
<feature type="transmembrane region" description="Helical" evidence="10">
    <location>
        <begin position="556"/>
        <end position="575"/>
    </location>
</feature>
<dbReference type="GO" id="GO:0140352">
    <property type="term" value="P:export from cell"/>
    <property type="evidence" value="ECO:0007669"/>
    <property type="project" value="EnsemblPlants"/>
</dbReference>
<evidence type="ECO:0000256" key="5">
    <source>
        <dbReference type="ARBA" id="ARBA00022737"/>
    </source>
</evidence>
<dbReference type="PANTHER" id="PTHR48040">
    <property type="entry name" value="PLEIOTROPIC DRUG RESISTANCE PROTEIN 1-LIKE ISOFORM X1"/>
    <property type="match status" value="1"/>
</dbReference>
<dbReference type="PANTHER" id="PTHR48040:SF13">
    <property type="entry name" value="ABC TRANSPORTER G FAMILY MEMBER 31"/>
    <property type="match status" value="1"/>
</dbReference>
<evidence type="ECO:0000259" key="11">
    <source>
        <dbReference type="PROSITE" id="PS50893"/>
    </source>
</evidence>